<dbReference type="PANTHER" id="PTHR45708:SF21">
    <property type="entry name" value="ACIDIC ENDOCHITINASE"/>
    <property type="match status" value="1"/>
</dbReference>
<evidence type="ECO:0000259" key="13">
    <source>
        <dbReference type="PROSITE" id="PS51910"/>
    </source>
</evidence>
<keyword evidence="15" id="KW-1185">Reference proteome</keyword>
<dbReference type="PROSITE" id="PS01095">
    <property type="entry name" value="GH18_1"/>
    <property type="match status" value="1"/>
</dbReference>
<dbReference type="Gene3D" id="3.20.20.80">
    <property type="entry name" value="Glycosidases"/>
    <property type="match status" value="1"/>
</dbReference>
<proteinExistence type="inferred from homology"/>
<feature type="region of interest" description="Disordered" evidence="11">
    <location>
        <begin position="269"/>
        <end position="292"/>
    </location>
</feature>
<evidence type="ECO:0000256" key="9">
    <source>
        <dbReference type="RuleBase" id="RU000489"/>
    </source>
</evidence>
<dbReference type="SUPFAM" id="SSF51445">
    <property type="entry name" value="(Trans)glycosidases"/>
    <property type="match status" value="1"/>
</dbReference>
<dbReference type="GO" id="GO:0005576">
    <property type="term" value="C:extracellular region"/>
    <property type="evidence" value="ECO:0007669"/>
    <property type="project" value="TreeGrafter"/>
</dbReference>
<dbReference type="PROSITE" id="PS51910">
    <property type="entry name" value="GH18_2"/>
    <property type="match status" value="1"/>
</dbReference>
<dbReference type="GO" id="GO:0000272">
    <property type="term" value="P:polysaccharide catabolic process"/>
    <property type="evidence" value="ECO:0007669"/>
    <property type="project" value="UniProtKB-KW"/>
</dbReference>
<dbReference type="OrthoDB" id="6020543at2759"/>
<evidence type="ECO:0000256" key="4">
    <source>
        <dbReference type="ARBA" id="ARBA00023024"/>
    </source>
</evidence>
<dbReference type="EMBL" id="JADFTS010000002">
    <property type="protein sequence ID" value="KAF9622730.1"/>
    <property type="molecule type" value="Genomic_DNA"/>
</dbReference>
<dbReference type="AlphaFoldDB" id="A0A835IPG9"/>
<protein>
    <recommendedName>
        <fullName evidence="2">chitinase</fullName>
        <ecNumber evidence="2">3.2.1.14</ecNumber>
    </recommendedName>
</protein>
<keyword evidence="5" id="KW-1015">Disulfide bond</keyword>
<evidence type="ECO:0000313" key="14">
    <source>
        <dbReference type="EMBL" id="KAF9622730.1"/>
    </source>
</evidence>
<accession>A0A835IPG9</accession>
<evidence type="ECO:0000256" key="6">
    <source>
        <dbReference type="ARBA" id="ARBA00023277"/>
    </source>
</evidence>
<dbReference type="GO" id="GO:0006032">
    <property type="term" value="P:chitin catabolic process"/>
    <property type="evidence" value="ECO:0007669"/>
    <property type="project" value="UniProtKB-KW"/>
</dbReference>
<evidence type="ECO:0000256" key="3">
    <source>
        <dbReference type="ARBA" id="ARBA00022801"/>
    </source>
</evidence>
<evidence type="ECO:0000256" key="10">
    <source>
        <dbReference type="RuleBase" id="RU004453"/>
    </source>
</evidence>
<evidence type="ECO:0000256" key="5">
    <source>
        <dbReference type="ARBA" id="ARBA00023157"/>
    </source>
</evidence>
<dbReference type="InterPro" id="IPR045321">
    <property type="entry name" value="Cts1-like"/>
</dbReference>
<dbReference type="EC" id="3.2.1.14" evidence="2"/>
<dbReference type="InterPro" id="IPR001579">
    <property type="entry name" value="Glyco_hydro_18_chit_AS"/>
</dbReference>
<organism evidence="14 15">
    <name type="scientific">Coptis chinensis</name>
    <dbReference type="NCBI Taxonomy" id="261450"/>
    <lineage>
        <taxon>Eukaryota</taxon>
        <taxon>Viridiplantae</taxon>
        <taxon>Streptophyta</taxon>
        <taxon>Embryophyta</taxon>
        <taxon>Tracheophyta</taxon>
        <taxon>Spermatophyta</taxon>
        <taxon>Magnoliopsida</taxon>
        <taxon>Ranunculales</taxon>
        <taxon>Ranunculaceae</taxon>
        <taxon>Coptidoideae</taxon>
        <taxon>Coptis</taxon>
    </lineage>
</organism>
<dbReference type="InterPro" id="IPR017853">
    <property type="entry name" value="GH"/>
</dbReference>
<evidence type="ECO:0000313" key="15">
    <source>
        <dbReference type="Proteomes" id="UP000631114"/>
    </source>
</evidence>
<name>A0A835IPG9_9MAGN</name>
<evidence type="ECO:0000256" key="12">
    <source>
        <dbReference type="SAM" id="SignalP"/>
    </source>
</evidence>
<gene>
    <name evidence="14" type="ORF">IFM89_032910</name>
</gene>
<dbReference type="Pfam" id="PF00704">
    <property type="entry name" value="Glyco_hydro_18"/>
    <property type="match status" value="1"/>
</dbReference>
<keyword evidence="8" id="KW-0624">Polysaccharide degradation</keyword>
<dbReference type="InterPro" id="IPR050542">
    <property type="entry name" value="Glycosyl_Hydrlase18_Chitinase"/>
</dbReference>
<reference evidence="14 15" key="1">
    <citation type="submission" date="2020-10" db="EMBL/GenBank/DDBJ databases">
        <title>The Coptis chinensis genome and diversification of protoberbering-type alkaloids.</title>
        <authorList>
            <person name="Wang B."/>
            <person name="Shu S."/>
            <person name="Song C."/>
            <person name="Liu Y."/>
        </authorList>
    </citation>
    <scope>NUCLEOTIDE SEQUENCE [LARGE SCALE GENOMIC DNA]</scope>
    <source>
        <strain evidence="14">HL-2020</strain>
        <tissue evidence="14">Leaf</tissue>
    </source>
</reference>
<dbReference type="FunFam" id="3.20.20.80:FF:000015">
    <property type="entry name" value="Acidic endochitinase SE2"/>
    <property type="match status" value="1"/>
</dbReference>
<keyword evidence="6" id="KW-0119">Carbohydrate metabolism</keyword>
<keyword evidence="12" id="KW-0732">Signal</keyword>
<keyword evidence="7 9" id="KW-0326">Glycosidase</keyword>
<feature type="domain" description="GH18" evidence="13">
    <location>
        <begin position="24"/>
        <end position="312"/>
    </location>
</feature>
<evidence type="ECO:0000256" key="7">
    <source>
        <dbReference type="ARBA" id="ARBA00023295"/>
    </source>
</evidence>
<comment type="catalytic activity">
    <reaction evidence="1">
        <text>Random endo-hydrolysis of N-acetyl-beta-D-glucosaminide (1-&gt;4)-beta-linkages in chitin and chitodextrins.</text>
        <dbReference type="EC" id="3.2.1.14"/>
    </reaction>
</comment>
<dbReference type="GO" id="GO:0008843">
    <property type="term" value="F:endochitinase activity"/>
    <property type="evidence" value="ECO:0007669"/>
    <property type="project" value="UniProtKB-EC"/>
</dbReference>
<feature type="chain" id="PRO_5032356193" description="chitinase" evidence="12">
    <location>
        <begin position="24"/>
        <end position="319"/>
    </location>
</feature>
<evidence type="ECO:0000256" key="8">
    <source>
        <dbReference type="ARBA" id="ARBA00023326"/>
    </source>
</evidence>
<dbReference type="Proteomes" id="UP000631114">
    <property type="component" value="Unassembled WGS sequence"/>
</dbReference>
<keyword evidence="3 9" id="KW-0378">Hydrolase</keyword>
<sequence length="319" mass="33636">MANKFGSLVSLLLLLTLVHRSYAGSIAIYWGQNGNEGTLAQTCETGKYRYVNIAFLNIFGNGSTPEINLAGHCNPSVNGCQVVSGDIRRCQKLGVKVMLSIGGGFGNYSITSASDAKNVARYLWKNFLGGHLSSRPLGNATLNGVDFDIELGSTKNWDLLAKYLKSYSKPGKKVYLTAAPQCPLPDAYLDRALNTGLFDFVWIQFYNNAPCQYSSGNVTNLINSWKRWTSTIPAKKYFLGLPAAEAAAGSGFIPANVLKSQILPVIKSSRNSGGGGDGGGGGGRSGGGDFNGGGGGGGGDFNSLVVVVVAGGEVIWRIR</sequence>
<keyword evidence="4" id="KW-0146">Chitin degradation</keyword>
<evidence type="ECO:0000256" key="2">
    <source>
        <dbReference type="ARBA" id="ARBA00012729"/>
    </source>
</evidence>
<dbReference type="InterPro" id="IPR001223">
    <property type="entry name" value="Glyco_hydro18_cat"/>
</dbReference>
<dbReference type="PANTHER" id="PTHR45708">
    <property type="entry name" value="ENDOCHITINASE"/>
    <property type="match status" value="1"/>
</dbReference>
<comment type="similarity">
    <text evidence="10">Belongs to the glycosyl hydrolase 18 family.</text>
</comment>
<evidence type="ECO:0000256" key="1">
    <source>
        <dbReference type="ARBA" id="ARBA00000822"/>
    </source>
</evidence>
<feature type="signal peptide" evidence="12">
    <location>
        <begin position="1"/>
        <end position="23"/>
    </location>
</feature>
<feature type="compositionally biased region" description="Gly residues" evidence="11">
    <location>
        <begin position="272"/>
        <end position="292"/>
    </location>
</feature>
<comment type="caution">
    <text evidence="14">The sequence shown here is derived from an EMBL/GenBank/DDBJ whole genome shotgun (WGS) entry which is preliminary data.</text>
</comment>
<evidence type="ECO:0000256" key="11">
    <source>
        <dbReference type="SAM" id="MobiDB-lite"/>
    </source>
</evidence>
<dbReference type="CDD" id="cd02877">
    <property type="entry name" value="GH18_hevamine_XipI_class_III"/>
    <property type="match status" value="1"/>
</dbReference>